<dbReference type="Pfam" id="PF00486">
    <property type="entry name" value="Trans_reg_C"/>
    <property type="match status" value="1"/>
</dbReference>
<accession>A0A931F2H9</accession>
<dbReference type="SUPFAM" id="SSF52540">
    <property type="entry name" value="P-loop containing nucleoside triphosphate hydrolases"/>
    <property type="match status" value="1"/>
</dbReference>
<evidence type="ECO:0000256" key="1">
    <source>
        <dbReference type="ARBA" id="ARBA00005820"/>
    </source>
</evidence>
<dbReference type="GO" id="GO:0006355">
    <property type="term" value="P:regulation of DNA-templated transcription"/>
    <property type="evidence" value="ECO:0007669"/>
    <property type="project" value="InterPro"/>
</dbReference>
<dbReference type="SUPFAM" id="SSF46894">
    <property type="entry name" value="C-terminal effector domain of the bipartite response regulators"/>
    <property type="match status" value="1"/>
</dbReference>
<dbReference type="Gene3D" id="1.25.40.10">
    <property type="entry name" value="Tetratricopeptide repeat domain"/>
    <property type="match status" value="2"/>
</dbReference>
<protein>
    <submittedName>
        <fullName evidence="5">Winged helix-turn-helix domain-containing protein</fullName>
    </submittedName>
</protein>
<comment type="similarity">
    <text evidence="1">Belongs to the AfsR/DnrI/RedD regulatory family.</text>
</comment>
<dbReference type="InterPro" id="IPR011990">
    <property type="entry name" value="TPR-like_helical_dom_sf"/>
</dbReference>
<proteinExistence type="inferred from homology"/>
<evidence type="ECO:0000313" key="5">
    <source>
        <dbReference type="EMBL" id="MBF8188663.1"/>
    </source>
</evidence>
<dbReference type="InterPro" id="IPR001867">
    <property type="entry name" value="OmpR/PhoB-type_DNA-bd"/>
</dbReference>
<dbReference type="InterPro" id="IPR036388">
    <property type="entry name" value="WH-like_DNA-bd_sf"/>
</dbReference>
<dbReference type="InterPro" id="IPR027417">
    <property type="entry name" value="P-loop_NTPase"/>
</dbReference>
<sequence>MQFGILGPLLVRSPGGGTVAVGGPRPRALLALLLLDAGRPVSVERIIDGQYGDRPPSGASNAVQAQISRLRRRLPAGLIESHGAGYRLAVDPDAVDAHLFERLAAEGRRLLASGRPSGAATVLREALALWRGPALADVAQAPFAGVQAYRLEELRLTATEDLMEAELALPDGAPVAALRELVAAHPLRERARGLLMRALHAAGRPGAALAEFDEVRRLLADELGADPSPELAALHLEILRGRPRVTRAAPPDQLTSFVGREEELTRLAELRTTRLVTIVGPGGTGKTRLAIEATTRRPGARTHGSAGGRDGGGEVCFVDLSLVEGEVARAVLGALGLREPALRPHTAGLPGPGERLVAALADRDLLLVLDNCEHVIAEAAALARRLLADCTGLTILATSREPLGLTGEHLVPLAPLPVPDGVPAGDPLGYPAVRLFADRAAAVRPGFTVGSGNLDAVLRICAALDGLPLAIELAAARVRTYGVAEIAARLAEHGRFQLLSRGDRTAAARHQTLHAVVEWSWSLLDAEEQALARRFSVFAGGATLAAVERVCGGDGAGPLAGLVDKSLVETDGERYQMLDTIRLFCLERLAAAGEEPRLRQAHAAWCLELARQADPHLYRAEQLDWLATLSADDANLGAALHWSVAHDRPAALRLIATLAMYWWLSGRRGQATHHAVRLLDAIGTEPPAALTDEYVLTVLHAVPDAGSPHWERARAIIESLDRPMRYRFGPALWGMTAGPPGSEEVKGVLAADPWSSALGRLGRSLLTLFDGSVAEAERELVSVLADFGAVGERWGKAQALDWLAHIGSRRGEWARVMGLWEEAVGLLEELGAREELVDVLARRADAHWRSGDAAAAHADYERAADLVRLLGRPDLMAWAHLQLGEIARLNGDLTSAAQRLNAALAGVAPHLDPVAAAIARRPDTAEAITATAQQPDAAIAGAAPRLDPADAAEAGGYHVEVIRGPLLTALGRLAEAAGDVPEAALRHRQALAAALESGLAVELADVAEGLAGHALITGTAERAALLLGAAVALRGTAVAGDRDVARTAAAATDALGHEAFAAAYARGVAMGRDDALTLLGETVSR</sequence>
<dbReference type="GO" id="GO:0000160">
    <property type="term" value="P:phosphorelay signal transduction system"/>
    <property type="evidence" value="ECO:0007669"/>
    <property type="project" value="InterPro"/>
</dbReference>
<dbReference type="Gene3D" id="1.10.10.10">
    <property type="entry name" value="Winged helix-like DNA-binding domain superfamily/Winged helix DNA-binding domain"/>
    <property type="match status" value="1"/>
</dbReference>
<name>A0A931F2H9_9ACTN</name>
<dbReference type="AlphaFoldDB" id="A0A931F2H9"/>
<dbReference type="PROSITE" id="PS51755">
    <property type="entry name" value="OMPR_PHOB"/>
    <property type="match status" value="1"/>
</dbReference>
<evidence type="ECO:0000313" key="6">
    <source>
        <dbReference type="Proteomes" id="UP000605361"/>
    </source>
</evidence>
<keyword evidence="2 3" id="KW-0238">DNA-binding</keyword>
<dbReference type="Pfam" id="PF25872">
    <property type="entry name" value="HTH_77"/>
    <property type="match status" value="1"/>
</dbReference>
<dbReference type="GO" id="GO:0003677">
    <property type="term" value="F:DNA binding"/>
    <property type="evidence" value="ECO:0007669"/>
    <property type="project" value="UniProtKB-UniRule"/>
</dbReference>
<dbReference type="RefSeq" id="WP_195897613.1">
    <property type="nucleotide sequence ID" value="NZ_JADOGI010000072.1"/>
</dbReference>
<dbReference type="InterPro" id="IPR016032">
    <property type="entry name" value="Sig_transdc_resp-reg_C-effctor"/>
</dbReference>
<dbReference type="PANTHER" id="PTHR47691">
    <property type="entry name" value="REGULATOR-RELATED"/>
    <property type="match status" value="1"/>
</dbReference>
<evidence type="ECO:0000259" key="4">
    <source>
        <dbReference type="PROSITE" id="PS51755"/>
    </source>
</evidence>
<dbReference type="InterPro" id="IPR058852">
    <property type="entry name" value="HTH_77"/>
</dbReference>
<reference evidence="5" key="1">
    <citation type="submission" date="2020-11" db="EMBL/GenBank/DDBJ databases">
        <title>Whole-genome analyses of Nonomuraea sp. K274.</title>
        <authorList>
            <person name="Veyisoglu A."/>
        </authorList>
    </citation>
    <scope>NUCLEOTIDE SEQUENCE</scope>
    <source>
        <strain evidence="5">K274</strain>
    </source>
</reference>
<dbReference type="CDD" id="cd15831">
    <property type="entry name" value="BTAD"/>
    <property type="match status" value="1"/>
</dbReference>
<gene>
    <name evidence="5" type="ORF">ITP53_23620</name>
</gene>
<dbReference type="SMART" id="SM01043">
    <property type="entry name" value="BTAD"/>
    <property type="match status" value="1"/>
</dbReference>
<keyword evidence="6" id="KW-1185">Reference proteome</keyword>
<dbReference type="PANTHER" id="PTHR47691:SF3">
    <property type="entry name" value="HTH-TYPE TRANSCRIPTIONAL REGULATOR RV0890C-RELATED"/>
    <property type="match status" value="1"/>
</dbReference>
<dbReference type="Pfam" id="PF03704">
    <property type="entry name" value="BTAD"/>
    <property type="match status" value="1"/>
</dbReference>
<comment type="caution">
    <text evidence="5">The sequence shown here is derived from an EMBL/GenBank/DDBJ whole genome shotgun (WGS) entry which is preliminary data.</text>
</comment>
<organism evidence="5 6">
    <name type="scientific">Nonomuraea cypriaca</name>
    <dbReference type="NCBI Taxonomy" id="1187855"/>
    <lineage>
        <taxon>Bacteria</taxon>
        <taxon>Bacillati</taxon>
        <taxon>Actinomycetota</taxon>
        <taxon>Actinomycetes</taxon>
        <taxon>Streptosporangiales</taxon>
        <taxon>Streptosporangiaceae</taxon>
        <taxon>Nonomuraea</taxon>
    </lineage>
</organism>
<dbReference type="PRINTS" id="PR00364">
    <property type="entry name" value="DISEASERSIST"/>
</dbReference>
<dbReference type="SUPFAM" id="SSF48452">
    <property type="entry name" value="TPR-like"/>
    <property type="match status" value="2"/>
</dbReference>
<evidence type="ECO:0000256" key="2">
    <source>
        <dbReference type="ARBA" id="ARBA00023125"/>
    </source>
</evidence>
<dbReference type="Proteomes" id="UP000605361">
    <property type="component" value="Unassembled WGS sequence"/>
</dbReference>
<dbReference type="InterPro" id="IPR005158">
    <property type="entry name" value="BTAD"/>
</dbReference>
<dbReference type="EMBL" id="JADOGI010000072">
    <property type="protein sequence ID" value="MBF8188663.1"/>
    <property type="molecule type" value="Genomic_DNA"/>
</dbReference>
<evidence type="ECO:0000256" key="3">
    <source>
        <dbReference type="PROSITE-ProRule" id="PRU01091"/>
    </source>
</evidence>
<feature type="domain" description="OmpR/PhoB-type" evidence="4">
    <location>
        <begin position="1"/>
        <end position="90"/>
    </location>
</feature>
<dbReference type="SMART" id="SM00862">
    <property type="entry name" value="Trans_reg_C"/>
    <property type="match status" value="1"/>
</dbReference>
<feature type="DNA-binding region" description="OmpR/PhoB-type" evidence="3">
    <location>
        <begin position="1"/>
        <end position="90"/>
    </location>
</feature>